<gene>
    <name evidence="3" type="ORF">PG1C_04575</name>
</gene>
<reference evidence="3 4" key="1">
    <citation type="journal article" date="2015" name="Genome Announc.">
        <title>Complete Genome Sequence of a Novel Bacterium within the Family Rhodocyclaceae That Degrades Polycyclic Aromatic Hydrocarbons.</title>
        <authorList>
            <person name="Singleton D.R."/>
            <person name="Dickey A.N."/>
            <person name="Scholl E.H."/>
            <person name="Wright F.A."/>
            <person name="Aitken M.D."/>
        </authorList>
    </citation>
    <scope>NUCLEOTIDE SEQUENCE [LARGE SCALE GENOMIC DNA]</scope>
    <source>
        <strain evidence="4">PG1-Ca6</strain>
    </source>
</reference>
<evidence type="ECO:0000313" key="3">
    <source>
        <dbReference type="EMBL" id="AJP47937.1"/>
    </source>
</evidence>
<dbReference type="KEGG" id="rbu:PG1C_04575"/>
<organism evidence="3 4">
    <name type="scientific">Rugosibacter aromaticivorans</name>
    <dbReference type="NCBI Taxonomy" id="1565605"/>
    <lineage>
        <taxon>Bacteria</taxon>
        <taxon>Pseudomonadati</taxon>
        <taxon>Pseudomonadota</taxon>
        <taxon>Betaproteobacteria</taxon>
        <taxon>Nitrosomonadales</taxon>
        <taxon>Sterolibacteriaceae</taxon>
        <taxon>Rugosibacter</taxon>
    </lineage>
</organism>
<evidence type="ECO:0000256" key="2">
    <source>
        <dbReference type="ARBA" id="ARBA00023002"/>
    </source>
</evidence>
<dbReference type="STRING" id="1565605.PG1C_04575"/>
<dbReference type="Gene3D" id="3.10.450.50">
    <property type="match status" value="1"/>
</dbReference>
<dbReference type="HOGENOM" id="CLU_102527_0_0_4"/>
<dbReference type="GO" id="GO:0051213">
    <property type="term" value="F:dioxygenase activity"/>
    <property type="evidence" value="ECO:0007669"/>
    <property type="project" value="UniProtKB-KW"/>
</dbReference>
<comment type="similarity">
    <text evidence="1">Belongs to the bacterial ring-hydroxylating dioxygenase beta subunit family.</text>
</comment>
<keyword evidence="2" id="KW-0560">Oxidoreductase</keyword>
<dbReference type="PANTHER" id="PTHR41534:SF1">
    <property type="entry name" value="BLR3401 PROTEIN"/>
    <property type="match status" value="1"/>
</dbReference>
<dbReference type="RefSeq" id="WP_202636242.1">
    <property type="nucleotide sequence ID" value="NZ_CP010554.1"/>
</dbReference>
<dbReference type="GO" id="GO:0019380">
    <property type="term" value="P:3-phenylpropionate catabolic process"/>
    <property type="evidence" value="ECO:0007669"/>
    <property type="project" value="TreeGrafter"/>
</dbReference>
<accession>A0A0C5IYV5</accession>
<name>A0A0C5IYV5_9PROT</name>
<keyword evidence="4" id="KW-1185">Reference proteome</keyword>
<dbReference type="Pfam" id="PF00866">
    <property type="entry name" value="Ring_hydroxyl_B"/>
    <property type="match status" value="1"/>
</dbReference>
<dbReference type="PANTHER" id="PTHR41534">
    <property type="entry name" value="BLR3401 PROTEIN"/>
    <property type="match status" value="1"/>
</dbReference>
<dbReference type="Proteomes" id="UP000061603">
    <property type="component" value="Chromosome"/>
</dbReference>
<dbReference type="AlphaFoldDB" id="A0A0C5IYV5"/>
<dbReference type="EMBL" id="CP010554">
    <property type="protein sequence ID" value="AJP47937.1"/>
    <property type="molecule type" value="Genomic_DNA"/>
</dbReference>
<dbReference type="PATRIC" id="fig|1565605.3.peg.963"/>
<evidence type="ECO:0000256" key="1">
    <source>
        <dbReference type="ARBA" id="ARBA00009570"/>
    </source>
</evidence>
<dbReference type="SUPFAM" id="SSF54427">
    <property type="entry name" value="NTF2-like"/>
    <property type="match status" value="1"/>
</dbReference>
<evidence type="ECO:0000313" key="4">
    <source>
        <dbReference type="Proteomes" id="UP000061603"/>
    </source>
</evidence>
<dbReference type="InterPro" id="IPR032710">
    <property type="entry name" value="NTF2-like_dom_sf"/>
</dbReference>
<sequence length="171" mass="19891">MRNAEQAAPVLTRADAEDFLYREARLLDEGHWREWQKLFMPDALYWLPSSAAPEVDPDNYISIIYDDMDLLNERLGRLESGACHAQIPSSRTLHMIGNVMVSAAENHVVVFSNQVIHEYRSNTQSRFYPLQAFPAHCEHHLRWHACEWKMAFKKVQLLNCDGEIFDLSFLI</sequence>
<protein>
    <submittedName>
        <fullName evidence="3">Aromatic-ring-hydroxylating dioxygenase</fullName>
    </submittedName>
</protein>
<dbReference type="InterPro" id="IPR000391">
    <property type="entry name" value="Rng_hydr_dOase-bsu"/>
</dbReference>
<keyword evidence="3" id="KW-0223">Dioxygenase</keyword>
<proteinExistence type="inferred from homology"/>